<dbReference type="SFLD" id="SFLDF00280">
    <property type="entry name" value="coenzyme_PQQ_synthesis_protein"/>
    <property type="match status" value="1"/>
</dbReference>
<sequence>MPKDGSVVRLDGQGKPLWLVLELTYRCPLKCPWCSNPVDYEHCHDKELSTEEWKRVLREGRELGALQLGFTGGEPMLRDDLEELVGEANRLGYYTNLITSGVGLTEERLVALKAAGLKQIQLSLQSSDRELTDSLVGARAFDLKIKVARMIKAHGFPMVLNVPVFRHNADQTADILALAEDIGVDYLEFANIQYYNWAMANRDELLPTRQQLEAAERGVQVARERIGDRMTIYFVIPDYYEERPKACMNGWGSIHLTVAPDGAALPCQEARLIQGLDFPTVRERSLAWLWNESPTFRKFRGDEWMREPCRSCSEKEKDFGGCRCQAFLLTGDAANTDPACGRSPAHHLIGEAVARAHAPGRTVKPLVMRTERAAREVLEADRG</sequence>
<feature type="domain" description="Radical SAM core" evidence="9">
    <location>
        <begin position="13"/>
        <end position="229"/>
    </location>
</feature>
<keyword evidence="3 8" id="KW-0479">Metal-binding</keyword>
<dbReference type="SUPFAM" id="SSF102114">
    <property type="entry name" value="Radical SAM enzymes"/>
    <property type="match status" value="1"/>
</dbReference>
<dbReference type="InterPro" id="IPR013785">
    <property type="entry name" value="Aldolase_TIM"/>
</dbReference>
<keyword evidence="2 8" id="KW-0949">S-adenosyl-L-methionine</keyword>
<dbReference type="PIRSF" id="PIRSF037420">
    <property type="entry name" value="PQQ_syn_pqqE"/>
    <property type="match status" value="1"/>
</dbReference>
<keyword evidence="4 8" id="KW-0884">PQQ biosynthesis</keyword>
<gene>
    <name evidence="8 10" type="primary">pqqE</name>
    <name evidence="10" type="ORF">IFO67_07070</name>
</gene>
<dbReference type="PANTHER" id="PTHR11228">
    <property type="entry name" value="RADICAL SAM DOMAIN PROTEIN"/>
    <property type="match status" value="1"/>
</dbReference>
<dbReference type="InterPro" id="IPR011843">
    <property type="entry name" value="PQQ_synth_PqqE_bac"/>
</dbReference>
<proteinExistence type="inferred from homology"/>
<comment type="function">
    <text evidence="8">Catalyzes the cross-linking of a glutamate residue and a tyrosine residue in the PqqA protein as part of the biosynthesis of pyrroloquinoline quinone (PQQ).</text>
</comment>
<dbReference type="Proteomes" id="UP000603602">
    <property type="component" value="Unassembled WGS sequence"/>
</dbReference>
<dbReference type="PROSITE" id="PS51918">
    <property type="entry name" value="RADICAL_SAM"/>
    <property type="match status" value="1"/>
</dbReference>
<evidence type="ECO:0000256" key="2">
    <source>
        <dbReference type="ARBA" id="ARBA00022691"/>
    </source>
</evidence>
<comment type="cofactor">
    <cofactor evidence="8">
        <name>[4Fe-4S] cluster</name>
        <dbReference type="ChEBI" id="CHEBI:49883"/>
    </cofactor>
    <text evidence="8">Binds 1 [4Fe-4S] cluster. The cluster is coordinated with 3 cysteines and an exchangeable S-adenosyl-L-methionine.</text>
</comment>
<dbReference type="Pfam" id="PF04055">
    <property type="entry name" value="Radical_SAM"/>
    <property type="match status" value="1"/>
</dbReference>
<dbReference type="InterPro" id="IPR050377">
    <property type="entry name" value="Radical_SAM_PqqE_MftC-like"/>
</dbReference>
<feature type="binding site" evidence="8">
    <location>
        <position position="27"/>
    </location>
    <ligand>
        <name>[4Fe-4S] cluster</name>
        <dbReference type="ChEBI" id="CHEBI:49883"/>
        <note>4Fe-4S-S-AdoMet</note>
    </ligand>
</feature>
<dbReference type="SFLD" id="SFLDG01067">
    <property type="entry name" value="SPASM/twitch_domain_containing"/>
    <property type="match status" value="1"/>
</dbReference>
<dbReference type="InterPro" id="IPR006638">
    <property type="entry name" value="Elp3/MiaA/NifB-like_rSAM"/>
</dbReference>
<dbReference type="SMART" id="SM00729">
    <property type="entry name" value="Elp3"/>
    <property type="match status" value="1"/>
</dbReference>
<feature type="binding site" evidence="8">
    <location>
        <position position="31"/>
    </location>
    <ligand>
        <name>[4Fe-4S] cluster</name>
        <dbReference type="ChEBI" id="CHEBI:49883"/>
        <note>4Fe-4S-S-AdoMet</note>
    </ligand>
</feature>
<evidence type="ECO:0000256" key="5">
    <source>
        <dbReference type="ARBA" id="ARBA00023002"/>
    </source>
</evidence>
<comment type="caution">
    <text evidence="10">The sequence shown here is derived from an EMBL/GenBank/DDBJ whole genome shotgun (WGS) entry which is preliminary data.</text>
</comment>
<accession>A0ABR9B9G4</accession>
<evidence type="ECO:0000256" key="4">
    <source>
        <dbReference type="ARBA" id="ARBA00022905"/>
    </source>
</evidence>
<dbReference type="RefSeq" id="WP_187717409.1">
    <property type="nucleotide sequence ID" value="NZ_JACTAH010000001.1"/>
</dbReference>
<dbReference type="InterPro" id="IPR017200">
    <property type="entry name" value="PqqE-like"/>
</dbReference>
<dbReference type="Gene3D" id="3.20.20.70">
    <property type="entry name" value="Aldolase class I"/>
    <property type="match status" value="1"/>
</dbReference>
<keyword evidence="5 8" id="KW-0560">Oxidoreductase</keyword>
<dbReference type="CDD" id="cd21119">
    <property type="entry name" value="SPASM_PqqE"/>
    <property type="match status" value="1"/>
</dbReference>
<dbReference type="HAMAP" id="MF_00660">
    <property type="entry name" value="PqqE"/>
    <property type="match status" value="1"/>
</dbReference>
<keyword evidence="1 8" id="KW-0004">4Fe-4S</keyword>
<dbReference type="NCBIfam" id="TIGR02109">
    <property type="entry name" value="PQQ_syn_pqqE"/>
    <property type="match status" value="1"/>
</dbReference>
<evidence type="ECO:0000313" key="11">
    <source>
        <dbReference type="Proteomes" id="UP000603602"/>
    </source>
</evidence>
<dbReference type="NCBIfam" id="TIGR04085">
    <property type="entry name" value="rSAM_more_4Fe4S"/>
    <property type="match status" value="1"/>
</dbReference>
<evidence type="ECO:0000256" key="8">
    <source>
        <dbReference type="HAMAP-Rule" id="MF_00660"/>
    </source>
</evidence>
<reference evidence="11" key="1">
    <citation type="submission" date="2023-07" db="EMBL/GenBank/DDBJ databases">
        <title>Thauera sp. CAU 1555 isolated from sand of Yaerae Beach.</title>
        <authorList>
            <person name="Kim W."/>
        </authorList>
    </citation>
    <scope>NUCLEOTIDE SEQUENCE [LARGE SCALE GENOMIC DNA]</scope>
    <source>
        <strain evidence="11">CAU 1555</strain>
    </source>
</reference>
<feature type="binding site" evidence="8">
    <location>
        <position position="34"/>
    </location>
    <ligand>
        <name>[4Fe-4S] cluster</name>
        <dbReference type="ChEBI" id="CHEBI:49883"/>
        <note>4Fe-4S-S-AdoMet</note>
    </ligand>
</feature>
<dbReference type="EMBL" id="JACYTO010000001">
    <property type="protein sequence ID" value="MBD8502643.1"/>
    <property type="molecule type" value="Genomic_DNA"/>
</dbReference>
<comment type="similarity">
    <text evidence="8">Belongs to the radical SAM superfamily. PqqE family.</text>
</comment>
<evidence type="ECO:0000256" key="7">
    <source>
        <dbReference type="ARBA" id="ARBA00023014"/>
    </source>
</evidence>
<dbReference type="InterPro" id="IPR058240">
    <property type="entry name" value="rSAM_sf"/>
</dbReference>
<organism evidence="10 11">
    <name type="scientific">Thauera sedimentorum</name>
    <dbReference type="NCBI Taxonomy" id="2767595"/>
    <lineage>
        <taxon>Bacteria</taxon>
        <taxon>Pseudomonadati</taxon>
        <taxon>Pseudomonadota</taxon>
        <taxon>Betaproteobacteria</taxon>
        <taxon>Rhodocyclales</taxon>
        <taxon>Zoogloeaceae</taxon>
        <taxon>Thauera</taxon>
    </lineage>
</organism>
<dbReference type="Pfam" id="PF13186">
    <property type="entry name" value="SPASM"/>
    <property type="match status" value="1"/>
</dbReference>
<comment type="catalytic activity">
    <reaction evidence="8">
        <text>[PQQ precursor protein] + S-adenosyl-L-methionine = E-Y cross-linked-[PQQ precursor protein] + 5'-deoxyadenosine + L-methionine + H(+)</text>
        <dbReference type="Rhea" id="RHEA:56836"/>
        <dbReference type="Rhea" id="RHEA-COMP:14800"/>
        <dbReference type="Rhea" id="RHEA-COMP:14801"/>
        <dbReference type="ChEBI" id="CHEBI:15378"/>
        <dbReference type="ChEBI" id="CHEBI:17319"/>
        <dbReference type="ChEBI" id="CHEBI:57844"/>
        <dbReference type="ChEBI" id="CHEBI:59789"/>
        <dbReference type="ChEBI" id="CHEBI:141026"/>
        <dbReference type="ChEBI" id="CHEBI:141027"/>
        <dbReference type="EC" id="1.21.98.4"/>
    </reaction>
</comment>
<keyword evidence="7 8" id="KW-0411">Iron-sulfur</keyword>
<dbReference type="InterPro" id="IPR007197">
    <property type="entry name" value="rSAM"/>
</dbReference>
<evidence type="ECO:0000259" key="9">
    <source>
        <dbReference type="PROSITE" id="PS51918"/>
    </source>
</evidence>
<dbReference type="CDD" id="cd01335">
    <property type="entry name" value="Radical_SAM"/>
    <property type="match status" value="1"/>
</dbReference>
<keyword evidence="6 8" id="KW-0408">Iron</keyword>
<evidence type="ECO:0000313" key="10">
    <source>
        <dbReference type="EMBL" id="MBD8502643.1"/>
    </source>
</evidence>
<dbReference type="InterPro" id="IPR023885">
    <property type="entry name" value="4Fe4S-binding_SPASM_dom"/>
</dbReference>
<dbReference type="SFLD" id="SFLDS00029">
    <property type="entry name" value="Radical_SAM"/>
    <property type="match status" value="1"/>
</dbReference>
<dbReference type="SFLD" id="SFLDG01386">
    <property type="entry name" value="main_SPASM_domain-containing"/>
    <property type="match status" value="1"/>
</dbReference>
<name>A0ABR9B9G4_9RHOO</name>
<protein>
    <recommendedName>
        <fullName evidence="8">PqqA peptide cyclase</fullName>
        <ecNumber evidence="8">1.21.98.4</ecNumber>
    </recommendedName>
    <alternativeName>
        <fullName evidence="8">Coenzyme PQQ synthesis protein E</fullName>
    </alternativeName>
</protein>
<comment type="pathway">
    <text evidence="8">Cofactor biosynthesis; pyrroloquinoline quinone biosynthesis.</text>
</comment>
<comment type="subunit">
    <text evidence="8">Interacts with PqqD. The interaction is necessary for activity of PqqE.</text>
</comment>
<keyword evidence="11" id="KW-1185">Reference proteome</keyword>
<dbReference type="PANTHER" id="PTHR11228:SF7">
    <property type="entry name" value="PQQA PEPTIDE CYCLASE"/>
    <property type="match status" value="1"/>
</dbReference>
<evidence type="ECO:0000256" key="3">
    <source>
        <dbReference type="ARBA" id="ARBA00022723"/>
    </source>
</evidence>
<evidence type="ECO:0000256" key="1">
    <source>
        <dbReference type="ARBA" id="ARBA00022485"/>
    </source>
</evidence>
<dbReference type="EC" id="1.21.98.4" evidence="8"/>
<evidence type="ECO:0000256" key="6">
    <source>
        <dbReference type="ARBA" id="ARBA00023004"/>
    </source>
</evidence>